<dbReference type="EMBL" id="JBANRG010000117">
    <property type="protein sequence ID" value="KAK7434744.1"/>
    <property type="molecule type" value="Genomic_DNA"/>
</dbReference>
<proteinExistence type="predicted"/>
<reference evidence="1 2" key="1">
    <citation type="submission" date="2024-01" db="EMBL/GenBank/DDBJ databases">
        <title>A draft genome for the cacao thread blight pathogen Marasmiellus scandens.</title>
        <authorList>
            <person name="Baruah I.K."/>
            <person name="Leung J."/>
            <person name="Bukari Y."/>
            <person name="Amoako-Attah I."/>
            <person name="Meinhardt L.W."/>
            <person name="Bailey B.A."/>
            <person name="Cohen S.P."/>
        </authorList>
    </citation>
    <scope>NUCLEOTIDE SEQUENCE [LARGE SCALE GENOMIC DNA]</scope>
    <source>
        <strain evidence="1 2">GH-19</strain>
    </source>
</reference>
<dbReference type="Proteomes" id="UP001498398">
    <property type="component" value="Unassembled WGS sequence"/>
</dbReference>
<name>A0ABR1IMN0_9AGAR</name>
<dbReference type="InterPro" id="IPR036322">
    <property type="entry name" value="WD40_repeat_dom_sf"/>
</dbReference>
<evidence type="ECO:0000313" key="1">
    <source>
        <dbReference type="EMBL" id="KAK7434744.1"/>
    </source>
</evidence>
<accession>A0ABR1IMN0</accession>
<dbReference type="Gene3D" id="2.130.10.10">
    <property type="entry name" value="YVTN repeat-like/Quinoprotein amine dehydrogenase"/>
    <property type="match status" value="1"/>
</dbReference>
<gene>
    <name evidence="1" type="ORF">VKT23_020022</name>
</gene>
<dbReference type="SUPFAM" id="SSF50978">
    <property type="entry name" value="WD40 repeat-like"/>
    <property type="match status" value="1"/>
</dbReference>
<protein>
    <submittedName>
        <fullName evidence="1">Uncharacterized protein</fullName>
    </submittedName>
</protein>
<organism evidence="1 2">
    <name type="scientific">Marasmiellus scandens</name>
    <dbReference type="NCBI Taxonomy" id="2682957"/>
    <lineage>
        <taxon>Eukaryota</taxon>
        <taxon>Fungi</taxon>
        <taxon>Dikarya</taxon>
        <taxon>Basidiomycota</taxon>
        <taxon>Agaricomycotina</taxon>
        <taxon>Agaricomycetes</taxon>
        <taxon>Agaricomycetidae</taxon>
        <taxon>Agaricales</taxon>
        <taxon>Marasmiineae</taxon>
        <taxon>Omphalotaceae</taxon>
        <taxon>Marasmiellus</taxon>
    </lineage>
</organism>
<evidence type="ECO:0000313" key="2">
    <source>
        <dbReference type="Proteomes" id="UP001498398"/>
    </source>
</evidence>
<keyword evidence="2" id="KW-1185">Reference proteome</keyword>
<dbReference type="InterPro" id="IPR015943">
    <property type="entry name" value="WD40/YVTN_repeat-like_dom_sf"/>
</dbReference>
<comment type="caution">
    <text evidence="1">The sequence shown here is derived from an EMBL/GenBank/DDBJ whole genome shotgun (WGS) entry which is preliminary data.</text>
</comment>
<sequence>MPVKVSCEPSLNNIPVPLASDTVIALEFSRDGSFLAVASRSVIDIWNMDPDPPQFVISHYFDETTSLCLAWFIDQCALLLGDANGGVSFVALPDSSRPLFAQRRACFQYPIRSLSLSDDRVLAVATDAAIGFWEVALDQHRFLGQISLPDDLLAIEGAISHITWVSKQEIALCYANVVV</sequence>